<gene>
    <name evidence="1" type="ORF">METBIDRAFT_42911</name>
</gene>
<dbReference type="AlphaFoldDB" id="A0A1A0HBM0"/>
<name>A0A1A0HBM0_9ASCO</name>
<dbReference type="GeneID" id="30030573"/>
<protein>
    <submittedName>
        <fullName evidence="1">Uncharacterized protein</fullName>
    </submittedName>
</protein>
<keyword evidence="2" id="KW-1185">Reference proteome</keyword>
<proteinExistence type="predicted"/>
<evidence type="ECO:0000313" key="2">
    <source>
        <dbReference type="Proteomes" id="UP000092555"/>
    </source>
</evidence>
<dbReference type="Proteomes" id="UP000092555">
    <property type="component" value="Unassembled WGS sequence"/>
</dbReference>
<reference evidence="1 2" key="1">
    <citation type="submission" date="2016-05" db="EMBL/GenBank/DDBJ databases">
        <title>Comparative genomics of biotechnologically important yeasts.</title>
        <authorList>
            <consortium name="DOE Joint Genome Institute"/>
            <person name="Riley R."/>
            <person name="Haridas S."/>
            <person name="Wolfe K.H."/>
            <person name="Lopes M.R."/>
            <person name="Hittinger C.T."/>
            <person name="Goker M."/>
            <person name="Salamov A."/>
            <person name="Wisecaver J."/>
            <person name="Long T.M."/>
            <person name="Aerts A.L."/>
            <person name="Barry K."/>
            <person name="Choi C."/>
            <person name="Clum A."/>
            <person name="Coughlan A.Y."/>
            <person name="Deshpande S."/>
            <person name="Douglass A.P."/>
            <person name="Hanson S.J."/>
            <person name="Klenk H.-P."/>
            <person name="LaButti K."/>
            <person name="Lapidus A."/>
            <person name="Lindquist E."/>
            <person name="Lipzen A."/>
            <person name="Meier-kolthoff J.P."/>
            <person name="Ohm R.A."/>
            <person name="Otillar R.P."/>
            <person name="Pangilinan J."/>
            <person name="Peng Y."/>
            <person name="Rokas A."/>
            <person name="Rosa C.A."/>
            <person name="Scheuner C."/>
            <person name="Sibirny A.A."/>
            <person name="Slot J.C."/>
            <person name="Stielow J.B."/>
            <person name="Sun H."/>
            <person name="Kurtzman C.P."/>
            <person name="Blackwell M."/>
            <person name="Grigoriev I.V."/>
            <person name="Jeffries T.W."/>
        </authorList>
    </citation>
    <scope>NUCLEOTIDE SEQUENCE [LARGE SCALE GENOMIC DNA]</scope>
    <source>
        <strain evidence="1 2">NRRL YB-4993</strain>
    </source>
</reference>
<dbReference type="EMBL" id="LXTC01000003">
    <property type="protein sequence ID" value="OBA21283.1"/>
    <property type="molecule type" value="Genomic_DNA"/>
</dbReference>
<dbReference type="RefSeq" id="XP_018711793.1">
    <property type="nucleotide sequence ID" value="XM_018857597.1"/>
</dbReference>
<dbReference type="OrthoDB" id="4016732at2759"/>
<accession>A0A1A0HBM0</accession>
<sequence length="52" mass="6172">MESPPSYQEQLRQQKILALMANLDYLLVIASREQKSVQQVRYEFMLKLQEDA</sequence>
<organism evidence="1 2">
    <name type="scientific">Metschnikowia bicuspidata var. bicuspidata NRRL YB-4993</name>
    <dbReference type="NCBI Taxonomy" id="869754"/>
    <lineage>
        <taxon>Eukaryota</taxon>
        <taxon>Fungi</taxon>
        <taxon>Dikarya</taxon>
        <taxon>Ascomycota</taxon>
        <taxon>Saccharomycotina</taxon>
        <taxon>Pichiomycetes</taxon>
        <taxon>Metschnikowiaceae</taxon>
        <taxon>Metschnikowia</taxon>
    </lineage>
</organism>
<comment type="caution">
    <text evidence="1">The sequence shown here is derived from an EMBL/GenBank/DDBJ whole genome shotgun (WGS) entry which is preliminary data.</text>
</comment>
<evidence type="ECO:0000313" key="1">
    <source>
        <dbReference type="EMBL" id="OBA21283.1"/>
    </source>
</evidence>